<evidence type="ECO:0000256" key="1">
    <source>
        <dbReference type="SAM" id="MobiDB-lite"/>
    </source>
</evidence>
<keyword evidence="3" id="KW-1185">Reference proteome</keyword>
<evidence type="ECO:0000313" key="2">
    <source>
        <dbReference type="EMBL" id="KIK72141.1"/>
    </source>
</evidence>
<reference evidence="2 3" key="1">
    <citation type="submission" date="2014-04" db="EMBL/GenBank/DDBJ databases">
        <authorList>
            <consortium name="DOE Joint Genome Institute"/>
            <person name="Kuo A."/>
            <person name="Kohler A."/>
            <person name="Jargeat P."/>
            <person name="Nagy L.G."/>
            <person name="Floudas D."/>
            <person name="Copeland A."/>
            <person name="Barry K.W."/>
            <person name="Cichocki N."/>
            <person name="Veneault-Fourrey C."/>
            <person name="LaButti K."/>
            <person name="Lindquist E.A."/>
            <person name="Lipzen A."/>
            <person name="Lundell T."/>
            <person name="Morin E."/>
            <person name="Murat C."/>
            <person name="Sun H."/>
            <person name="Tunlid A."/>
            <person name="Henrissat B."/>
            <person name="Grigoriev I.V."/>
            <person name="Hibbett D.S."/>
            <person name="Martin F."/>
            <person name="Nordberg H.P."/>
            <person name="Cantor M.N."/>
            <person name="Hua S.X."/>
        </authorList>
    </citation>
    <scope>NUCLEOTIDE SEQUENCE [LARGE SCALE GENOMIC DNA]</scope>
    <source>
        <strain evidence="2 3">Ve08.2h10</strain>
    </source>
</reference>
<evidence type="ECO:0000313" key="3">
    <source>
        <dbReference type="Proteomes" id="UP000054538"/>
    </source>
</evidence>
<dbReference type="HOGENOM" id="CLU_1619576_0_0_1"/>
<name>A0A0D0CNA0_9AGAM</name>
<proteinExistence type="predicted"/>
<protein>
    <submittedName>
        <fullName evidence="2">Uncharacterized protein</fullName>
    </submittedName>
</protein>
<sequence length="164" mass="17883">MPPIWMLDDQRSNGEGRQMAKGHREAEGARDVCNPIMGTREKGQKGERARGSAAPSLDDKCCTRLNPPLPPYPTKYKANPRADSTTQMHTVKDTMRGPNGKIKGKKGGKGKQHERASGSTAPSSNGEYAVPDSTSPPPYPVQWRSTQTTEHVARGGAKIFEVER</sequence>
<dbReference type="EMBL" id="KN831185">
    <property type="protein sequence ID" value="KIK72141.1"/>
    <property type="molecule type" value="Genomic_DNA"/>
</dbReference>
<dbReference type="Proteomes" id="UP000054538">
    <property type="component" value="Unassembled WGS sequence"/>
</dbReference>
<dbReference type="InParanoid" id="A0A0D0CNA0"/>
<accession>A0A0D0CNA0</accession>
<organism evidence="2 3">
    <name type="scientific">Paxillus rubicundulus Ve08.2h10</name>
    <dbReference type="NCBI Taxonomy" id="930991"/>
    <lineage>
        <taxon>Eukaryota</taxon>
        <taxon>Fungi</taxon>
        <taxon>Dikarya</taxon>
        <taxon>Basidiomycota</taxon>
        <taxon>Agaricomycotina</taxon>
        <taxon>Agaricomycetes</taxon>
        <taxon>Agaricomycetidae</taxon>
        <taxon>Boletales</taxon>
        <taxon>Paxilineae</taxon>
        <taxon>Paxillaceae</taxon>
        <taxon>Paxillus</taxon>
    </lineage>
</organism>
<reference evidence="3" key="2">
    <citation type="submission" date="2015-01" db="EMBL/GenBank/DDBJ databases">
        <title>Evolutionary Origins and Diversification of the Mycorrhizal Mutualists.</title>
        <authorList>
            <consortium name="DOE Joint Genome Institute"/>
            <consortium name="Mycorrhizal Genomics Consortium"/>
            <person name="Kohler A."/>
            <person name="Kuo A."/>
            <person name="Nagy L.G."/>
            <person name="Floudas D."/>
            <person name="Copeland A."/>
            <person name="Barry K.W."/>
            <person name="Cichocki N."/>
            <person name="Veneault-Fourrey C."/>
            <person name="LaButti K."/>
            <person name="Lindquist E.A."/>
            <person name="Lipzen A."/>
            <person name="Lundell T."/>
            <person name="Morin E."/>
            <person name="Murat C."/>
            <person name="Riley R."/>
            <person name="Ohm R."/>
            <person name="Sun H."/>
            <person name="Tunlid A."/>
            <person name="Henrissat B."/>
            <person name="Grigoriev I.V."/>
            <person name="Hibbett D.S."/>
            <person name="Martin F."/>
        </authorList>
    </citation>
    <scope>NUCLEOTIDE SEQUENCE [LARGE SCALE GENOMIC DNA]</scope>
    <source>
        <strain evidence="3">Ve08.2h10</strain>
    </source>
</reference>
<feature type="compositionally biased region" description="Basic and acidic residues" evidence="1">
    <location>
        <begin position="39"/>
        <end position="50"/>
    </location>
</feature>
<feature type="compositionally biased region" description="Polar residues" evidence="1">
    <location>
        <begin position="117"/>
        <end position="126"/>
    </location>
</feature>
<gene>
    <name evidence="2" type="ORF">PAXRUDRAFT_22346</name>
</gene>
<dbReference type="AlphaFoldDB" id="A0A0D0CNA0"/>
<feature type="region of interest" description="Disordered" evidence="1">
    <location>
        <begin position="1"/>
        <end position="164"/>
    </location>
</feature>